<reference evidence="1" key="1">
    <citation type="journal article" date="2022" name="Front. Genet.">
        <title>Chromosome-Scale Assembly of the Dendrobium nobile Genome Provides Insights Into the Molecular Mechanism of the Biosynthesis of the Medicinal Active Ingredient of Dendrobium.</title>
        <authorList>
            <person name="Xu Q."/>
            <person name="Niu S.-C."/>
            <person name="Li K.-L."/>
            <person name="Zheng P.-J."/>
            <person name="Zhang X.-J."/>
            <person name="Jia Y."/>
            <person name="Liu Y."/>
            <person name="Niu Y.-X."/>
            <person name="Yu L.-H."/>
            <person name="Chen D.-F."/>
            <person name="Zhang G.-Q."/>
        </authorList>
    </citation>
    <scope>NUCLEOTIDE SEQUENCE</scope>
    <source>
        <tissue evidence="1">Leaf</tissue>
    </source>
</reference>
<dbReference type="Proteomes" id="UP000829196">
    <property type="component" value="Unassembled WGS sequence"/>
</dbReference>
<sequence length="94" mass="10908">MNKMKKNGRKNVFLYFDIYKLSNFPKSFPNNNSQTNCTTSPNNSKIFKLPLHVLQGLSYTSSRNYLQPPLNYSKYHVCANKQIKVSTIINKIKC</sequence>
<keyword evidence="2" id="KW-1185">Reference proteome</keyword>
<gene>
    <name evidence="1" type="ORF">KFK09_015303</name>
</gene>
<accession>A0A8T3B5J2</accession>
<dbReference type="EMBL" id="JAGYWB010000011">
    <property type="protein sequence ID" value="KAI0504351.1"/>
    <property type="molecule type" value="Genomic_DNA"/>
</dbReference>
<protein>
    <submittedName>
        <fullName evidence="1">Uncharacterized protein</fullName>
    </submittedName>
</protein>
<proteinExistence type="predicted"/>
<comment type="caution">
    <text evidence="1">The sequence shown here is derived from an EMBL/GenBank/DDBJ whole genome shotgun (WGS) entry which is preliminary data.</text>
</comment>
<evidence type="ECO:0000313" key="1">
    <source>
        <dbReference type="EMBL" id="KAI0504351.1"/>
    </source>
</evidence>
<organism evidence="1 2">
    <name type="scientific">Dendrobium nobile</name>
    <name type="common">Orchid</name>
    <dbReference type="NCBI Taxonomy" id="94219"/>
    <lineage>
        <taxon>Eukaryota</taxon>
        <taxon>Viridiplantae</taxon>
        <taxon>Streptophyta</taxon>
        <taxon>Embryophyta</taxon>
        <taxon>Tracheophyta</taxon>
        <taxon>Spermatophyta</taxon>
        <taxon>Magnoliopsida</taxon>
        <taxon>Liliopsida</taxon>
        <taxon>Asparagales</taxon>
        <taxon>Orchidaceae</taxon>
        <taxon>Epidendroideae</taxon>
        <taxon>Malaxideae</taxon>
        <taxon>Dendrobiinae</taxon>
        <taxon>Dendrobium</taxon>
    </lineage>
</organism>
<evidence type="ECO:0000313" key="2">
    <source>
        <dbReference type="Proteomes" id="UP000829196"/>
    </source>
</evidence>
<dbReference type="AlphaFoldDB" id="A0A8T3B5J2"/>
<name>A0A8T3B5J2_DENNO</name>